<gene>
    <name evidence="8" type="primary">lhca6</name>
    <name evidence="8" type="ORF">OSTLU_34554</name>
</gene>
<keyword evidence="7" id="KW-0603">Photosystem I</keyword>
<evidence type="ECO:0000256" key="2">
    <source>
        <dbReference type="ARBA" id="ARBA00022528"/>
    </source>
</evidence>
<feature type="binding site" evidence="6">
    <location>
        <position position="168"/>
    </location>
    <ligand>
        <name>chlorophyll b</name>
        <dbReference type="ChEBI" id="CHEBI:61721"/>
        <label>4</label>
    </ligand>
</feature>
<feature type="binding site" evidence="6">
    <location>
        <position position="172"/>
    </location>
    <ligand>
        <name>chlorophyll a</name>
        <dbReference type="ChEBI" id="CHEBI:58416"/>
        <label>1</label>
    </ligand>
</feature>
<keyword evidence="2 7" id="KW-0150">Chloroplast</keyword>
<keyword evidence="1 6" id="KW-0148">Chlorophyll</keyword>
<dbReference type="Gramene" id="ABO95355">
    <property type="protein sequence ID" value="ABO95355"/>
    <property type="gene ID" value="OSTLU_34554"/>
</dbReference>
<comment type="similarity">
    <text evidence="7">Belongs to the light-harvesting chlorophyll a/b-binding (LHC) protein family.</text>
</comment>
<keyword evidence="7" id="KW-0604">Photosystem II</keyword>
<evidence type="ECO:0000256" key="5">
    <source>
        <dbReference type="ARBA" id="ARBA00022991"/>
    </source>
</evidence>
<name>A4RV22_OSTLU</name>
<keyword evidence="3 7" id="KW-0602">Photosynthesis</keyword>
<keyword evidence="4 7" id="KW-0934">Plastid</keyword>
<feature type="binding site" evidence="6">
    <location>
        <position position="174"/>
    </location>
    <ligand>
        <name>chlorophyll a</name>
        <dbReference type="ChEBI" id="CHEBI:58416"/>
        <label>1</label>
    </ligand>
</feature>
<dbReference type="Proteomes" id="UP000001568">
    <property type="component" value="Chromosome 3"/>
</dbReference>
<feature type="binding site" evidence="6">
    <location>
        <position position="186"/>
    </location>
    <ligand>
        <name>chlorophyll a</name>
        <dbReference type="ChEBI" id="CHEBI:58416"/>
        <label>1</label>
    </ligand>
</feature>
<dbReference type="SUPFAM" id="SSF103511">
    <property type="entry name" value="Chlorophyll a-b binding protein"/>
    <property type="match status" value="1"/>
</dbReference>
<evidence type="ECO:0000256" key="3">
    <source>
        <dbReference type="ARBA" id="ARBA00022531"/>
    </source>
</evidence>
<dbReference type="InterPro" id="IPR001344">
    <property type="entry name" value="Chloro_AB-bd_pln"/>
</dbReference>
<dbReference type="Gene3D" id="1.10.3460.10">
    <property type="entry name" value="Chlorophyll a/b binding protein domain"/>
    <property type="match status" value="1"/>
</dbReference>
<feature type="binding site" description="axial binding residue" evidence="6">
    <location>
        <position position="87"/>
    </location>
    <ligand>
        <name>chlorophyll b</name>
        <dbReference type="ChEBI" id="CHEBI:61721"/>
        <label>1</label>
    </ligand>
    <ligandPart>
        <name>Mg</name>
        <dbReference type="ChEBI" id="CHEBI:25107"/>
    </ligandPart>
</feature>
<keyword evidence="7" id="KW-0793">Thylakoid</keyword>
<reference evidence="8 9" key="1">
    <citation type="journal article" date="2007" name="Proc. Natl. Acad. Sci. U.S.A.">
        <title>The tiny eukaryote Ostreococcus provides genomic insights into the paradox of plankton speciation.</title>
        <authorList>
            <person name="Palenik B."/>
            <person name="Grimwood J."/>
            <person name="Aerts A."/>
            <person name="Rouze P."/>
            <person name="Salamov A."/>
            <person name="Putnam N."/>
            <person name="Dupont C."/>
            <person name="Jorgensen R."/>
            <person name="Derelle E."/>
            <person name="Rombauts S."/>
            <person name="Zhou K."/>
            <person name="Otillar R."/>
            <person name="Merchant S.S."/>
            <person name="Podell S."/>
            <person name="Gaasterland T."/>
            <person name="Napoli C."/>
            <person name="Gendler K."/>
            <person name="Manuell A."/>
            <person name="Tai V."/>
            <person name="Vallon O."/>
            <person name="Piganeau G."/>
            <person name="Jancek S."/>
            <person name="Heijde M."/>
            <person name="Jabbari K."/>
            <person name="Bowler C."/>
            <person name="Lohr M."/>
            <person name="Robbens S."/>
            <person name="Werner G."/>
            <person name="Dubchak I."/>
            <person name="Pazour G.J."/>
            <person name="Ren Q."/>
            <person name="Paulsen I."/>
            <person name="Delwiche C."/>
            <person name="Schmutz J."/>
            <person name="Rokhsar D."/>
            <person name="Van de Peer Y."/>
            <person name="Moreau H."/>
            <person name="Grigoriev I.V."/>
        </authorList>
    </citation>
    <scope>NUCLEOTIDE SEQUENCE [LARGE SCALE GENOMIC DNA]</scope>
    <source>
        <strain evidence="8 9">CCE9901</strain>
    </source>
</reference>
<dbReference type="GO" id="GO:0009765">
    <property type="term" value="P:photosynthesis, light harvesting"/>
    <property type="evidence" value="ECO:0007669"/>
    <property type="project" value="InterPro"/>
</dbReference>
<keyword evidence="5 7" id="KW-0157">Chromophore</keyword>
<dbReference type="GO" id="GO:0009535">
    <property type="term" value="C:chloroplast thylakoid membrane"/>
    <property type="evidence" value="ECO:0007669"/>
    <property type="project" value="UniProtKB-SubCell"/>
</dbReference>
<dbReference type="KEGG" id="olu:OSTLU_34554"/>
<dbReference type="GO" id="GO:0009522">
    <property type="term" value="C:photosystem I"/>
    <property type="evidence" value="ECO:0007669"/>
    <property type="project" value="UniProtKB-KW"/>
</dbReference>
<feature type="binding site" evidence="6">
    <location>
        <position position="201"/>
    </location>
    <ligand>
        <name>chlorophyll a</name>
        <dbReference type="ChEBI" id="CHEBI:58416"/>
        <label>1</label>
    </ligand>
</feature>
<evidence type="ECO:0000256" key="6">
    <source>
        <dbReference type="PIRSR" id="PIRSR601344-1"/>
    </source>
</evidence>
<evidence type="ECO:0000256" key="4">
    <source>
        <dbReference type="ARBA" id="ARBA00022640"/>
    </source>
</evidence>
<dbReference type="OrthoDB" id="423598at2759"/>
<dbReference type="GO" id="GO:0016168">
    <property type="term" value="F:chlorophyll binding"/>
    <property type="evidence" value="ECO:0007669"/>
    <property type="project" value="UniProtKB-KW"/>
</dbReference>
<sequence length="252" mass="27051">MFSLTTARHAIANRATIVDARSTTRAPRARVAARAANADRELWYPGAVAPKYLDGTMAGDYGFDPLRLGANPETLPYLQEAELMNGRWAMAATAGILFTDAVGLPKWWEAGAVDYGMDFQQLVGFQVVAMSILEAARTRGFMKSGESGVLNAFPFDPAGLDAPDKRVKEVKNARLAMVAFLGMVSQYAVTGLSPLEGLEAHMANPQAVNLFTSSVGGEAVAFIAFLSTAPTFLLAQKTLGDGSDEEFRPIPW</sequence>
<comment type="subcellular location">
    <subcellularLocation>
        <location evidence="7">Plastid</location>
        <location evidence="7">Chloroplast thylakoid membrane</location>
    </subcellularLocation>
</comment>
<accession>A4RV22</accession>
<dbReference type="STRING" id="436017.A4RV22"/>
<dbReference type="OMA" id="EFRPIPW"/>
<evidence type="ECO:0000256" key="1">
    <source>
        <dbReference type="ARBA" id="ARBA00022494"/>
    </source>
</evidence>
<dbReference type="GeneID" id="5000759"/>
<dbReference type="GO" id="GO:0009523">
    <property type="term" value="C:photosystem II"/>
    <property type="evidence" value="ECO:0007669"/>
    <property type="project" value="UniProtKB-KW"/>
</dbReference>
<organism evidence="8 9">
    <name type="scientific">Ostreococcus lucimarinus (strain CCE9901)</name>
    <dbReference type="NCBI Taxonomy" id="436017"/>
    <lineage>
        <taxon>Eukaryota</taxon>
        <taxon>Viridiplantae</taxon>
        <taxon>Chlorophyta</taxon>
        <taxon>Mamiellophyceae</taxon>
        <taxon>Mamiellales</taxon>
        <taxon>Bathycoccaceae</taxon>
        <taxon>Ostreococcus</taxon>
    </lineage>
</organism>
<dbReference type="PANTHER" id="PTHR21649">
    <property type="entry name" value="CHLOROPHYLL A/B BINDING PROTEIN"/>
    <property type="match status" value="1"/>
</dbReference>
<dbReference type="eggNOG" id="ENOG502S0ZD">
    <property type="taxonomic scope" value="Eukaryota"/>
</dbReference>
<feature type="binding site" description="axial binding residue" evidence="6">
    <location>
        <position position="123"/>
    </location>
    <ligand>
        <name>chlorophyll b</name>
        <dbReference type="ChEBI" id="CHEBI:61721"/>
        <label>1</label>
    </ligand>
    <ligandPart>
        <name>Mg</name>
        <dbReference type="ChEBI" id="CHEBI:25107"/>
    </ligandPart>
</feature>
<dbReference type="AlphaFoldDB" id="A4RV22"/>
<feature type="binding site" evidence="6">
    <location>
        <position position="169"/>
    </location>
    <ligand>
        <name>chlorophyll a</name>
        <dbReference type="ChEBI" id="CHEBI:58416"/>
        <label>1</label>
    </ligand>
</feature>
<dbReference type="Pfam" id="PF00504">
    <property type="entry name" value="Chloroa_b-bind"/>
    <property type="match status" value="1"/>
</dbReference>
<dbReference type="EMBL" id="CP000583">
    <property type="protein sequence ID" value="ABO95355.1"/>
    <property type="molecule type" value="Genomic_DNA"/>
</dbReference>
<dbReference type="HOGENOM" id="CLU_057943_6_0_1"/>
<proteinExistence type="inferred from homology"/>
<evidence type="ECO:0000313" key="9">
    <source>
        <dbReference type="Proteomes" id="UP000001568"/>
    </source>
</evidence>
<keyword evidence="9" id="KW-1185">Reference proteome</keyword>
<dbReference type="InterPro" id="IPR022796">
    <property type="entry name" value="Chloroa_b-bind"/>
</dbReference>
<dbReference type="RefSeq" id="XP_001417062.1">
    <property type="nucleotide sequence ID" value="XM_001417025.1"/>
</dbReference>
<feature type="binding site" evidence="6">
    <location>
        <position position="82"/>
    </location>
    <ligand>
        <name>chlorophyll a</name>
        <dbReference type="ChEBI" id="CHEBI:58416"/>
        <label>1</label>
    </ligand>
</feature>
<evidence type="ECO:0000256" key="7">
    <source>
        <dbReference type="RuleBase" id="RU363080"/>
    </source>
</evidence>
<comment type="function">
    <text evidence="7">The light-harvesting complex (LHC) functions as a light receptor, it captures and delivers excitation energy to photosystems with which it is closely associated.</text>
</comment>
<protein>
    <recommendedName>
        <fullName evidence="7">Chlorophyll a-b binding protein, chloroplastic</fullName>
    </recommendedName>
</protein>
<evidence type="ECO:0000313" key="8">
    <source>
        <dbReference type="EMBL" id="ABO95355.1"/>
    </source>
</evidence>